<feature type="region of interest" description="Disordered" evidence="3">
    <location>
        <begin position="1004"/>
        <end position="1032"/>
    </location>
</feature>
<feature type="domain" description="Cadherin" evidence="6">
    <location>
        <begin position="635"/>
        <end position="746"/>
    </location>
</feature>
<feature type="transmembrane region" description="Helical" evidence="4">
    <location>
        <begin position="1219"/>
        <end position="1237"/>
    </location>
</feature>
<dbReference type="EMBL" id="CAESAQ020000043">
    <property type="protein sequence ID" value="CAB5497621.1"/>
    <property type="molecule type" value="Genomic_DNA"/>
</dbReference>
<dbReference type="GO" id="GO:0005886">
    <property type="term" value="C:plasma membrane"/>
    <property type="evidence" value="ECO:0007669"/>
    <property type="project" value="UniProtKB-SubCell"/>
</dbReference>
<dbReference type="PANTHER" id="PTHR24026:SF126">
    <property type="entry name" value="PROTOCADHERIN FAT 4"/>
    <property type="match status" value="1"/>
</dbReference>
<dbReference type="PROSITE" id="PS50268">
    <property type="entry name" value="CADHERIN_2"/>
    <property type="match status" value="6"/>
</dbReference>
<reference evidence="7 8" key="1">
    <citation type="submission" date="2020-05" db="EMBL/GenBank/DDBJ databases">
        <authorList>
            <person name="Petersen J."/>
            <person name="Sayavedra L."/>
        </authorList>
    </citation>
    <scope>NUCLEOTIDE SEQUENCE [LARGE SCALE GENOMIC DNA]</scope>
    <source>
        <strain evidence="7">B thermophilus SOXS</strain>
    </source>
</reference>
<keyword evidence="4" id="KW-0472">Membrane</keyword>
<dbReference type="Pfam" id="PF00028">
    <property type="entry name" value="Cadherin"/>
    <property type="match status" value="1"/>
</dbReference>
<evidence type="ECO:0000256" key="1">
    <source>
        <dbReference type="ARBA" id="ARBA00022692"/>
    </source>
</evidence>
<name>A0A8H8XBT2_9GAMM</name>
<sequence length="1245" mass="133097">MTIFNRFIVSTCLLMLSAQAFSTESALTITSTNTLTVNEATNFHHTLTASDTNATFSIIGGNHLFSLSGNNDATLNFRGVETDFDKGIKSYVVKVKASTGTTIARNAEQTITITIIDVNDETPTDITISDNKVKESDYWIVSIDPEKSLHDINHFLVGNFGAIDADANDTFHYSLTEDAGVFLIYGTELRAVSLIDYETSESKNIKIVVKVTDGAGHTFSKEFIIDIINDNDTPPTNLVLNTYTIMAGTLANTQIATASAYDPDSEILEYYIITGIEGNGRNDDFASFAMTKDGKFSITEDAISSGDPENPKIYKVIIVVKDGIHEQFEYLRLPVISYLSITSSNIFTADEGVSTNYTLTANDIAATFSIEDDSSGLFSLSGSHNQILSFNATNLSFENNTNSYTVKVKASAGTRNTEQTITFSLSDVNEAPTDIALSSVTVIENTTTVGTLTNTDDALGTETYSLISGFGDNASFSITGATLSLNAVADYESKTSYSIKVRATDGNLFFDKAFTIAITDVNDTAPNNIVLSATIINNGTKSGTIIALLSATDVDTVGTLIYTLSGDDASSFSINGNQLKMAQDVTYSTKSNYSINITANDGINTSAVTAFTLNVAAANLNPANITNTNVVRDEGSALTALTITATNEPNDQTLTYEISGTDAGLFNLNGNIVTFKTAPDYEAPSDNDSNNIYDLVLKVNDTVSTTLKAITITVENVIEGDLTIADQSRSVKENSSVNVAVGTPLVTTGEVTTFTIDAGNSNGFFTINNTGQIQVAKIGLDYETKKSYLLTVKISNSSAEYKTAKITITINDINDVAPTNIDLTRKNIASNATAGAIVGTLSATDTDTDDNSLTYYVDDATNFEIMGNQLKIKVDATAITFPATITITVSDNAFPPTKDFTITKTTIESDIVPVINQFIVTQGENNGRIISKAGGTVAINALVTAETYNWSSSDIADTSNDTIFSFDPSSIDTGILTIKLKAETNNHLSERVLKLKLIAGNINSENNDNDSDGIPDNKDTNAESNKIRAGEGKTITSSADTKILLGTMGEDSGQLTPDQIRQYLVANNLTNNANDTLTTGDIYDYVVEGLSAVGDSTQVTIELTTAIPKDAELRKYSLTSGWSNFVVNGNNVQSKISTGNACTDDSTTWQTGLITNATCLKLTIKDGGANDTDSDQANGVVESTVSIATPIVIDDNGGNNDDSSSSSGGGCVYNPNAPARFDMGFILLMTLGTYYLIRRRRRFIR</sequence>
<accession>A0A8H8XBT2</accession>
<evidence type="ECO:0000256" key="2">
    <source>
        <dbReference type="ARBA" id="ARBA00022989"/>
    </source>
</evidence>
<evidence type="ECO:0000256" key="4">
    <source>
        <dbReference type="SAM" id="Phobius"/>
    </source>
</evidence>
<dbReference type="Gene3D" id="2.60.40.60">
    <property type="entry name" value="Cadherins"/>
    <property type="match status" value="7"/>
</dbReference>
<feature type="chain" id="PRO_5034551811" description="Cadherin domain-containing protein" evidence="5">
    <location>
        <begin position="23"/>
        <end position="1245"/>
    </location>
</feature>
<dbReference type="SUPFAM" id="SSF49313">
    <property type="entry name" value="Cadherin-like"/>
    <property type="match status" value="5"/>
</dbReference>
<evidence type="ECO:0000259" key="6">
    <source>
        <dbReference type="PROSITE" id="PS50268"/>
    </source>
</evidence>
<dbReference type="CDD" id="cd11304">
    <property type="entry name" value="Cadherin_repeat"/>
    <property type="match status" value="5"/>
</dbReference>
<dbReference type="PANTHER" id="PTHR24026">
    <property type="entry name" value="FAT ATYPICAL CADHERIN-RELATED"/>
    <property type="match status" value="1"/>
</dbReference>
<feature type="compositionally biased region" description="Basic and acidic residues" evidence="3">
    <location>
        <begin position="1015"/>
        <end position="1031"/>
    </location>
</feature>
<keyword evidence="5" id="KW-0732">Signal</keyword>
<dbReference type="InterPro" id="IPR002126">
    <property type="entry name" value="Cadherin-like_dom"/>
</dbReference>
<evidence type="ECO:0000256" key="5">
    <source>
        <dbReference type="SAM" id="SignalP"/>
    </source>
</evidence>
<organism evidence="7 8">
    <name type="scientific">Bathymodiolus thermophilus thioautotrophic gill symbiont</name>
    <dbReference type="NCBI Taxonomy" id="2360"/>
    <lineage>
        <taxon>Bacteria</taxon>
        <taxon>Pseudomonadati</taxon>
        <taxon>Pseudomonadota</taxon>
        <taxon>Gammaproteobacteria</taxon>
        <taxon>sulfur-oxidizing symbionts</taxon>
    </lineage>
</organism>
<keyword evidence="2 4" id="KW-1133">Transmembrane helix</keyword>
<dbReference type="AlphaFoldDB" id="A0A8H8XBT2"/>
<keyword evidence="1 4" id="KW-0812">Transmembrane</keyword>
<evidence type="ECO:0000313" key="8">
    <source>
        <dbReference type="Proteomes" id="UP000643672"/>
    </source>
</evidence>
<feature type="domain" description="Cadherin" evidence="6">
    <location>
        <begin position="434"/>
        <end position="528"/>
    </location>
</feature>
<proteinExistence type="predicted"/>
<dbReference type="NCBIfam" id="NF033191">
    <property type="entry name" value="JDVT-CTERM"/>
    <property type="match status" value="1"/>
</dbReference>
<dbReference type="GO" id="GO:0005509">
    <property type="term" value="F:calcium ion binding"/>
    <property type="evidence" value="ECO:0007669"/>
    <property type="project" value="InterPro"/>
</dbReference>
<dbReference type="SMART" id="SM00112">
    <property type="entry name" value="CA"/>
    <property type="match status" value="6"/>
</dbReference>
<dbReference type="RefSeq" id="WP_202762827.1">
    <property type="nucleotide sequence ID" value="NZ_CAESAQ020000043.1"/>
</dbReference>
<feature type="domain" description="Cadherin" evidence="6">
    <location>
        <begin position="24"/>
        <end position="125"/>
    </location>
</feature>
<feature type="domain" description="Cadherin" evidence="6">
    <location>
        <begin position="536"/>
        <end position="624"/>
    </location>
</feature>
<dbReference type="GO" id="GO:0007156">
    <property type="term" value="P:homophilic cell adhesion via plasma membrane adhesion molecules"/>
    <property type="evidence" value="ECO:0007669"/>
    <property type="project" value="InterPro"/>
</dbReference>
<keyword evidence="8" id="KW-1185">Reference proteome</keyword>
<evidence type="ECO:0000256" key="3">
    <source>
        <dbReference type="SAM" id="MobiDB-lite"/>
    </source>
</evidence>
<comment type="caution">
    <text evidence="7">The sequence shown here is derived from an EMBL/GenBank/DDBJ whole genome shotgun (WGS) entry which is preliminary data.</text>
</comment>
<feature type="domain" description="Cadherin" evidence="6">
    <location>
        <begin position="753"/>
        <end position="820"/>
    </location>
</feature>
<feature type="domain" description="Cadherin" evidence="6">
    <location>
        <begin position="157"/>
        <end position="237"/>
    </location>
</feature>
<protein>
    <recommendedName>
        <fullName evidence="6">Cadherin domain-containing protein</fullName>
    </recommendedName>
</protein>
<gene>
    <name evidence="7" type="ORF">THERMOS_698</name>
</gene>
<dbReference type="PRINTS" id="PR00205">
    <property type="entry name" value="CADHERIN"/>
</dbReference>
<dbReference type="Proteomes" id="UP000643672">
    <property type="component" value="Unassembled WGS sequence"/>
</dbReference>
<evidence type="ECO:0000313" key="7">
    <source>
        <dbReference type="EMBL" id="CAB5497621.1"/>
    </source>
</evidence>
<dbReference type="InterPro" id="IPR015919">
    <property type="entry name" value="Cadherin-like_sf"/>
</dbReference>
<feature type="signal peptide" evidence="5">
    <location>
        <begin position="1"/>
        <end position="22"/>
    </location>
</feature>